<evidence type="ECO:0000256" key="1">
    <source>
        <dbReference type="ARBA" id="ARBA00004141"/>
    </source>
</evidence>
<dbReference type="InterPro" id="IPR050638">
    <property type="entry name" value="AA-Vitamin_Transporters"/>
</dbReference>
<dbReference type="AlphaFoldDB" id="A0AAE2YPB4"/>
<dbReference type="Pfam" id="PF00892">
    <property type="entry name" value="EamA"/>
    <property type="match status" value="2"/>
</dbReference>
<keyword evidence="5 6" id="KW-0472">Membrane</keyword>
<keyword evidence="4 6" id="KW-1133">Transmembrane helix</keyword>
<gene>
    <name evidence="8" type="ORF">HFQ13_04420</name>
</gene>
<feature type="transmembrane region" description="Helical" evidence="6">
    <location>
        <begin position="149"/>
        <end position="167"/>
    </location>
</feature>
<feature type="transmembrane region" description="Helical" evidence="6">
    <location>
        <begin position="37"/>
        <end position="57"/>
    </location>
</feature>
<name>A0AAE2YPB4_9PROT</name>
<sequence>MRSRETYLAFTAIFLIALIWGYNWVVMKVALQDSAPLLFAALRVVLSAPVLLLFLILQKRSLALPPLIYVVPYGLLQSTGFVGATLLALEYAGAGKTAILVYMMPIWLMLLAWPVLGERLQGLQIPALVLALLGLVVILEPWQIGHSPWQGPFFAILSGISWAASAIWHKRFMPRGQDLITATFWQASIGGLVLLIAALLLEGWQVQWTGSFIAALAYNAVPGTALAYVLWLFALRHLPSGVAGIATLLAPLIGVLAAWLQLGERPSLWEAMGMAAIFSALLLVSWQHLRPKDNSIAVTAQE</sequence>
<feature type="transmembrane region" description="Helical" evidence="6">
    <location>
        <begin position="179"/>
        <end position="200"/>
    </location>
</feature>
<dbReference type="SUPFAM" id="SSF103481">
    <property type="entry name" value="Multidrug resistance efflux transporter EmrE"/>
    <property type="match status" value="2"/>
</dbReference>
<dbReference type="InterPro" id="IPR037185">
    <property type="entry name" value="EmrE-like"/>
</dbReference>
<evidence type="ECO:0000313" key="9">
    <source>
        <dbReference type="Proteomes" id="UP001197378"/>
    </source>
</evidence>
<evidence type="ECO:0000256" key="5">
    <source>
        <dbReference type="ARBA" id="ARBA00023136"/>
    </source>
</evidence>
<comment type="caution">
    <text evidence="8">The sequence shown here is derived from an EMBL/GenBank/DDBJ whole genome shotgun (WGS) entry which is preliminary data.</text>
</comment>
<accession>A0AAE2YPB4</accession>
<dbReference type="GO" id="GO:0016020">
    <property type="term" value="C:membrane"/>
    <property type="evidence" value="ECO:0007669"/>
    <property type="project" value="UniProtKB-SubCell"/>
</dbReference>
<dbReference type="PANTHER" id="PTHR32322:SF2">
    <property type="entry name" value="EAMA DOMAIN-CONTAINING PROTEIN"/>
    <property type="match status" value="1"/>
</dbReference>
<feature type="transmembrane region" description="Helical" evidence="6">
    <location>
        <begin position="268"/>
        <end position="286"/>
    </location>
</feature>
<dbReference type="RefSeq" id="WP_215872468.1">
    <property type="nucleotide sequence ID" value="NZ_JAAXYO010000039.1"/>
</dbReference>
<feature type="transmembrane region" description="Helical" evidence="6">
    <location>
        <begin position="69"/>
        <end position="92"/>
    </location>
</feature>
<evidence type="ECO:0000313" key="8">
    <source>
        <dbReference type="EMBL" id="MBU2787463.1"/>
    </source>
</evidence>
<dbReference type="Gene3D" id="1.10.3730.20">
    <property type="match status" value="1"/>
</dbReference>
<reference evidence="8" key="1">
    <citation type="journal article" date="2021" name="ISME J.">
        <title>Genomic evolution of the class Acidithiobacillia: deep-branching Proteobacteria living in extreme acidic conditions.</title>
        <authorList>
            <person name="Moya-Beltran A."/>
            <person name="Beard S."/>
            <person name="Rojas-Villalobos C."/>
            <person name="Issotta F."/>
            <person name="Gallardo Y."/>
            <person name="Ulloa R."/>
            <person name="Giaveno A."/>
            <person name="Degli Esposti M."/>
            <person name="Johnson D.B."/>
            <person name="Quatrini R."/>
        </authorList>
    </citation>
    <scope>NUCLEOTIDE SEQUENCE</scope>
    <source>
        <strain evidence="8">VAN18-1</strain>
    </source>
</reference>
<feature type="domain" description="EamA" evidence="7">
    <location>
        <begin position="151"/>
        <end position="285"/>
    </location>
</feature>
<feature type="transmembrane region" description="Helical" evidence="6">
    <location>
        <begin position="212"/>
        <end position="235"/>
    </location>
</feature>
<feature type="domain" description="EamA" evidence="7">
    <location>
        <begin position="12"/>
        <end position="139"/>
    </location>
</feature>
<evidence type="ECO:0000256" key="2">
    <source>
        <dbReference type="ARBA" id="ARBA00007362"/>
    </source>
</evidence>
<evidence type="ECO:0000256" key="6">
    <source>
        <dbReference type="SAM" id="Phobius"/>
    </source>
</evidence>
<comment type="similarity">
    <text evidence="2">Belongs to the EamA transporter family.</text>
</comment>
<comment type="subcellular location">
    <subcellularLocation>
        <location evidence="1">Membrane</location>
        <topology evidence="1">Multi-pass membrane protein</topology>
    </subcellularLocation>
</comment>
<protein>
    <submittedName>
        <fullName evidence="8">EamA family transporter</fullName>
    </submittedName>
</protein>
<feature type="transmembrane region" description="Helical" evidence="6">
    <location>
        <begin position="242"/>
        <end position="262"/>
    </location>
</feature>
<dbReference type="EMBL" id="JAAXYO010000039">
    <property type="protein sequence ID" value="MBU2787463.1"/>
    <property type="molecule type" value="Genomic_DNA"/>
</dbReference>
<dbReference type="InterPro" id="IPR000620">
    <property type="entry name" value="EamA_dom"/>
</dbReference>
<organism evidence="8 9">
    <name type="scientific">Igneacidithiobacillus copahuensis</name>
    <dbReference type="NCBI Taxonomy" id="2724909"/>
    <lineage>
        <taxon>Bacteria</taxon>
        <taxon>Pseudomonadati</taxon>
        <taxon>Pseudomonadota</taxon>
        <taxon>Acidithiobacillia</taxon>
        <taxon>Acidithiobacillales</taxon>
        <taxon>Acidithiobacillaceae</taxon>
        <taxon>Igneacidithiobacillus</taxon>
    </lineage>
</organism>
<feature type="transmembrane region" description="Helical" evidence="6">
    <location>
        <begin position="123"/>
        <end position="143"/>
    </location>
</feature>
<keyword evidence="3 6" id="KW-0812">Transmembrane</keyword>
<evidence type="ECO:0000256" key="4">
    <source>
        <dbReference type="ARBA" id="ARBA00022989"/>
    </source>
</evidence>
<evidence type="ECO:0000259" key="7">
    <source>
        <dbReference type="Pfam" id="PF00892"/>
    </source>
</evidence>
<dbReference type="PANTHER" id="PTHR32322">
    <property type="entry name" value="INNER MEMBRANE TRANSPORTER"/>
    <property type="match status" value="1"/>
</dbReference>
<evidence type="ECO:0000256" key="3">
    <source>
        <dbReference type="ARBA" id="ARBA00022692"/>
    </source>
</evidence>
<feature type="transmembrane region" description="Helical" evidence="6">
    <location>
        <begin position="98"/>
        <end position="116"/>
    </location>
</feature>
<keyword evidence="9" id="KW-1185">Reference proteome</keyword>
<feature type="transmembrane region" description="Helical" evidence="6">
    <location>
        <begin position="7"/>
        <end position="25"/>
    </location>
</feature>
<proteinExistence type="inferred from homology"/>
<dbReference type="Proteomes" id="UP001197378">
    <property type="component" value="Unassembled WGS sequence"/>
</dbReference>